<comment type="similarity">
    <text evidence="2">Belongs to the otopetrin family.</text>
</comment>
<feature type="transmembrane region" description="Helical" evidence="12">
    <location>
        <begin position="345"/>
        <end position="368"/>
    </location>
</feature>
<organism evidence="13 14">
    <name type="scientific">Clavelina lepadiformis</name>
    <name type="common">Light-bulb sea squirt</name>
    <name type="synonym">Ascidia lepadiformis</name>
    <dbReference type="NCBI Taxonomy" id="159417"/>
    <lineage>
        <taxon>Eukaryota</taxon>
        <taxon>Metazoa</taxon>
        <taxon>Chordata</taxon>
        <taxon>Tunicata</taxon>
        <taxon>Ascidiacea</taxon>
        <taxon>Aplousobranchia</taxon>
        <taxon>Clavelinidae</taxon>
        <taxon>Clavelina</taxon>
    </lineage>
</organism>
<dbReference type="PANTHER" id="PTHR21522:SF32">
    <property type="entry name" value="OTOPETRIN-2"/>
    <property type="match status" value="1"/>
</dbReference>
<feature type="region of interest" description="Disordered" evidence="11">
    <location>
        <begin position="549"/>
        <end position="572"/>
    </location>
</feature>
<feature type="transmembrane region" description="Helical" evidence="12">
    <location>
        <begin position="431"/>
        <end position="457"/>
    </location>
</feature>
<keyword evidence="9 12" id="KW-0472">Membrane</keyword>
<feature type="transmembrane region" description="Helical" evidence="12">
    <location>
        <begin position="250"/>
        <end position="272"/>
    </location>
</feature>
<evidence type="ECO:0000256" key="6">
    <source>
        <dbReference type="ARBA" id="ARBA00022781"/>
    </source>
</evidence>
<evidence type="ECO:0000256" key="4">
    <source>
        <dbReference type="ARBA" id="ARBA00022475"/>
    </source>
</evidence>
<feature type="transmembrane region" description="Helical" evidence="12">
    <location>
        <begin position="500"/>
        <end position="526"/>
    </location>
</feature>
<keyword evidence="10" id="KW-0407">Ion channel</keyword>
<feature type="compositionally biased region" description="Basic and acidic residues" evidence="11">
    <location>
        <begin position="9"/>
        <end position="20"/>
    </location>
</feature>
<feature type="region of interest" description="Disordered" evidence="11">
    <location>
        <begin position="651"/>
        <end position="671"/>
    </location>
</feature>
<feature type="transmembrane region" description="Helical" evidence="12">
    <location>
        <begin position="389"/>
        <end position="411"/>
    </location>
</feature>
<evidence type="ECO:0000256" key="8">
    <source>
        <dbReference type="ARBA" id="ARBA00023065"/>
    </source>
</evidence>
<keyword evidence="5 12" id="KW-0812">Transmembrane</keyword>
<dbReference type="Pfam" id="PF03189">
    <property type="entry name" value="Otopetrin"/>
    <property type="match status" value="2"/>
</dbReference>
<evidence type="ECO:0000313" key="14">
    <source>
        <dbReference type="Proteomes" id="UP001642483"/>
    </source>
</evidence>
<feature type="transmembrane region" description="Helical" evidence="12">
    <location>
        <begin position="141"/>
        <end position="161"/>
    </location>
</feature>
<feature type="transmembrane region" description="Helical" evidence="12">
    <location>
        <begin position="695"/>
        <end position="715"/>
    </location>
</feature>
<dbReference type="InterPro" id="IPR004878">
    <property type="entry name" value="Otopetrin"/>
</dbReference>
<dbReference type="EMBL" id="CAWYQH010000097">
    <property type="protein sequence ID" value="CAK8683681.1"/>
    <property type="molecule type" value="Genomic_DNA"/>
</dbReference>
<gene>
    <name evidence="13" type="ORF">CVLEPA_LOCUS14726</name>
</gene>
<comment type="caution">
    <text evidence="13">The sequence shown here is derived from an EMBL/GenBank/DDBJ whole genome shotgun (WGS) entry which is preliminary data.</text>
</comment>
<keyword evidence="4" id="KW-1003">Cell membrane</keyword>
<evidence type="ECO:0000256" key="10">
    <source>
        <dbReference type="ARBA" id="ARBA00023303"/>
    </source>
</evidence>
<feature type="transmembrane region" description="Helical" evidence="12">
    <location>
        <begin position="469"/>
        <end position="494"/>
    </location>
</feature>
<evidence type="ECO:0000313" key="13">
    <source>
        <dbReference type="EMBL" id="CAK8683681.1"/>
    </source>
</evidence>
<name>A0ABP0FVN6_CLALP</name>
<evidence type="ECO:0000256" key="7">
    <source>
        <dbReference type="ARBA" id="ARBA00022989"/>
    </source>
</evidence>
<feature type="transmembrane region" description="Helical" evidence="12">
    <location>
        <begin position="182"/>
        <end position="208"/>
    </location>
</feature>
<feature type="transmembrane region" description="Helical" evidence="12">
    <location>
        <begin position="106"/>
        <end position="129"/>
    </location>
</feature>
<keyword evidence="8" id="KW-0406">Ion transport</keyword>
<keyword evidence="7 12" id="KW-1133">Transmembrane helix</keyword>
<dbReference type="PANTHER" id="PTHR21522">
    <property type="entry name" value="PROTON CHANNEL OTOP"/>
    <property type="match status" value="1"/>
</dbReference>
<proteinExistence type="inferred from homology"/>
<accession>A0ABP0FVN6</accession>
<evidence type="ECO:0000256" key="9">
    <source>
        <dbReference type="ARBA" id="ARBA00023136"/>
    </source>
</evidence>
<evidence type="ECO:0000256" key="1">
    <source>
        <dbReference type="ARBA" id="ARBA00004651"/>
    </source>
</evidence>
<evidence type="ECO:0000256" key="5">
    <source>
        <dbReference type="ARBA" id="ARBA00022692"/>
    </source>
</evidence>
<protein>
    <submittedName>
        <fullName evidence="13">Uncharacterized protein</fullName>
    </submittedName>
</protein>
<evidence type="ECO:0000256" key="3">
    <source>
        <dbReference type="ARBA" id="ARBA00022448"/>
    </source>
</evidence>
<keyword evidence="3" id="KW-0813">Transport</keyword>
<keyword evidence="14" id="KW-1185">Reference proteome</keyword>
<evidence type="ECO:0000256" key="11">
    <source>
        <dbReference type="SAM" id="MobiDB-lite"/>
    </source>
</evidence>
<evidence type="ECO:0000256" key="12">
    <source>
        <dbReference type="SAM" id="Phobius"/>
    </source>
</evidence>
<evidence type="ECO:0000256" key="2">
    <source>
        <dbReference type="ARBA" id="ARBA00006513"/>
    </source>
</evidence>
<feature type="transmembrane region" description="Helical" evidence="12">
    <location>
        <begin position="220"/>
        <end position="238"/>
    </location>
</feature>
<keyword evidence="6" id="KW-0375">Hydrogen ion transport</keyword>
<comment type="subcellular location">
    <subcellularLocation>
        <location evidence="1">Cell membrane</location>
        <topology evidence="1">Multi-pass membrane protein</topology>
    </subcellularLocation>
</comment>
<dbReference type="Proteomes" id="UP001642483">
    <property type="component" value="Unassembled WGS sequence"/>
</dbReference>
<sequence>MDLSTSGERNGEAKKDVESKQEVVELPKWFDSNTKETMLTSESEISKGASEIDPNFLHVDPCIDQVDENHYVIKRGSTLVHVQTYAASNASDVINLSEESTGWASAWNLISVLVAMITVAITVCIKLSASLSEQVYPLTSNVYMLILFIAGFLWSTVYSFYGLCNSQLQIRFSKTNQTSNRWLKGVVILFGLGIVLKCGLQFLSYLSVDLSHCPENRVNATLPFFNILFVLSQIRFLFRFSKVFIRNASCGSRLGIMLVIAINLSIWIVTIIDETMMALGINEEHVDTIHHLHEAESDVKSKHKRAAPSPNATNDLNLTHLDYEEAMGCYCHSNFCNTVHTGEKFLFPFVIEFSLVASCLLYVTWSNIGKQPTPCEEVVKPSHKLHNSYSGVIVGAVILFGTIVALLYLGTTSGGVSHGSNRNFADQYDLLLTYNWFLISVELCMLVACIWGFYLFYRIRRPLEKCAALDKVLLMICLLGPLALDIFTMIAVVIGKDNKIAGWSVTLATPLCDILQCILQLVFILYGLRREPITTKHAKETEAHIRHGIHQHFKSSGSSPQPSKDEEFNHKKTFLRSNRTSISKAVSRLAYANANQAHPDGDSSRSDYALLPKRYDPALEVIPEEGIEFPPRVVITGEGETSLESNEIFEQTSLDTPPLQPSALPSTDEASSKRSQAILKIVSETKIARPCRDRLWLRGVIMFLLICNASLWMFMSLDGTAFVVTGYQREFFGESAWTAIAMICRPLNIFFRMHSAGCLFEIWSYA</sequence>
<feature type="region of interest" description="Disordered" evidence="11">
    <location>
        <begin position="1"/>
        <end position="20"/>
    </location>
</feature>
<reference evidence="13 14" key="1">
    <citation type="submission" date="2024-02" db="EMBL/GenBank/DDBJ databases">
        <authorList>
            <person name="Daric V."/>
            <person name="Darras S."/>
        </authorList>
    </citation>
    <scope>NUCLEOTIDE SEQUENCE [LARGE SCALE GENOMIC DNA]</scope>
</reference>